<evidence type="ECO:0000256" key="1">
    <source>
        <dbReference type="SAM" id="SignalP"/>
    </source>
</evidence>
<organism evidence="2 3">
    <name type="scientific">Xylophilus rhododendri</name>
    <dbReference type="NCBI Taxonomy" id="2697032"/>
    <lineage>
        <taxon>Bacteria</taxon>
        <taxon>Pseudomonadati</taxon>
        <taxon>Pseudomonadota</taxon>
        <taxon>Betaproteobacteria</taxon>
        <taxon>Burkholderiales</taxon>
        <taxon>Xylophilus</taxon>
    </lineage>
</organism>
<evidence type="ECO:0000313" key="3">
    <source>
        <dbReference type="Proteomes" id="UP000464787"/>
    </source>
</evidence>
<dbReference type="SUPFAM" id="SSF56954">
    <property type="entry name" value="Outer membrane efflux proteins (OEP)"/>
    <property type="match status" value="1"/>
</dbReference>
<dbReference type="GO" id="GO:0015562">
    <property type="term" value="F:efflux transmembrane transporter activity"/>
    <property type="evidence" value="ECO:0007669"/>
    <property type="project" value="InterPro"/>
</dbReference>
<proteinExistence type="predicted"/>
<dbReference type="KEGG" id="xyk:GT347_22125"/>
<keyword evidence="3" id="KW-1185">Reference proteome</keyword>
<feature type="chain" id="PRO_5033018247" evidence="1">
    <location>
        <begin position="21"/>
        <end position="411"/>
    </location>
</feature>
<dbReference type="AlphaFoldDB" id="A0A857J8X7"/>
<reference evidence="2 3" key="1">
    <citation type="submission" date="2020-01" db="EMBL/GenBank/DDBJ databases">
        <title>Genome sequencing of strain KACC 21265.</title>
        <authorList>
            <person name="Heo J."/>
            <person name="Kim S.-J."/>
            <person name="Kim J.-S."/>
            <person name="Hong S.-B."/>
            <person name="Kwon S.-W."/>
        </authorList>
    </citation>
    <scope>NUCLEOTIDE SEQUENCE [LARGE SCALE GENOMIC DNA]</scope>
    <source>
        <strain evidence="2 3">KACC 21265</strain>
    </source>
</reference>
<sequence>MKRLCPLLALAACLAAQAQATDRPDLPDTAMALAVIDADPAVARARFALEAARHRGTAIAAGPYEWTISTSAQRRRYRTGEPDAREWSAGLERTFRAPGKAGLDSRLGDAQVRVASAQFALARLEVAQSLLEMWMDWAGAERLRAAWAAQQDFAQANADAVGRRQKAGDASRLDENNAAADLVEVQRQRADADSLGAIARARLQARFPQLRLAAPPLRDPLPLDGEAGSLRSAILDGNAALAVLQEQSREAALAASRAEADRTPDPTLGVNTVSEGRAGAERLIGLTLSIPLGGTYRDARVQEALRMQDAAQSALDARWLELEALVAERLADAGGSYARWQYASRSMAITRDNARLTQRAFSLGEADLQTLLLSRRLSGDAALGELQARSAALRAGYRLRLEAHQLWALEP</sequence>
<protein>
    <submittedName>
        <fullName evidence="2">TolC family protein</fullName>
    </submittedName>
</protein>
<name>A0A857J8X7_9BURK</name>
<dbReference type="RefSeq" id="WP_160554245.1">
    <property type="nucleotide sequence ID" value="NZ_CP047650.1"/>
</dbReference>
<gene>
    <name evidence="2" type="ORF">GT347_22125</name>
</gene>
<keyword evidence="1" id="KW-0732">Signal</keyword>
<evidence type="ECO:0000313" key="2">
    <source>
        <dbReference type="EMBL" id="QHJ00435.1"/>
    </source>
</evidence>
<feature type="signal peptide" evidence="1">
    <location>
        <begin position="1"/>
        <end position="20"/>
    </location>
</feature>
<dbReference type="Gene3D" id="1.20.1600.10">
    <property type="entry name" value="Outer membrane efflux proteins (OEP)"/>
    <property type="match status" value="1"/>
</dbReference>
<dbReference type="EMBL" id="CP047650">
    <property type="protein sequence ID" value="QHJ00435.1"/>
    <property type="molecule type" value="Genomic_DNA"/>
</dbReference>
<dbReference type="Proteomes" id="UP000464787">
    <property type="component" value="Chromosome"/>
</dbReference>
<accession>A0A857J8X7</accession>